<proteinExistence type="predicted"/>
<evidence type="ECO:0000313" key="2">
    <source>
        <dbReference type="Proteomes" id="UP001173802"/>
    </source>
</evidence>
<evidence type="ECO:0000313" key="1">
    <source>
        <dbReference type="EMBL" id="MDL0081674.1"/>
    </source>
</evidence>
<name>A0ACC6FR46_9HELI</name>
<dbReference type="Proteomes" id="UP001173802">
    <property type="component" value="Unassembled WGS sequence"/>
</dbReference>
<comment type="caution">
    <text evidence="1">The sequence shown here is derived from an EMBL/GenBank/DDBJ whole genome shotgun (WGS) entry which is preliminary data.</text>
</comment>
<protein>
    <submittedName>
        <fullName evidence="1">Uncharacterized protein</fullName>
    </submittedName>
</protein>
<accession>A0ACC6FR46</accession>
<sequence>MLEMFQSDCFLIGVKLGVAIVIVWAILVKATDMWRHKKLLKNYDD</sequence>
<dbReference type="EMBL" id="JANURN010000002">
    <property type="protein sequence ID" value="MDL0081674.1"/>
    <property type="molecule type" value="Genomic_DNA"/>
</dbReference>
<keyword evidence="2" id="KW-1185">Reference proteome</keyword>
<organism evidence="1 2">
    <name type="scientific">Helicobacter zhangjianzhongii</name>
    <dbReference type="NCBI Taxonomy" id="2974574"/>
    <lineage>
        <taxon>Bacteria</taxon>
        <taxon>Pseudomonadati</taxon>
        <taxon>Campylobacterota</taxon>
        <taxon>Epsilonproteobacteria</taxon>
        <taxon>Campylobacterales</taxon>
        <taxon>Helicobacteraceae</taxon>
        <taxon>Helicobacter</taxon>
    </lineage>
</organism>
<gene>
    <name evidence="1" type="ORF">NYG90_03115</name>
</gene>
<reference evidence="1 2" key="1">
    <citation type="journal article" date="2023" name="Microorganisms">
        <title>Isolation and Genomic Characteristics of Cat-Borne Campylobacter felis sp. nov. and Sheep-Borne Campylobacter ovis sp. nov.</title>
        <authorList>
            <person name="Wang H."/>
            <person name="Li Y."/>
            <person name="Gu Y."/>
            <person name="Zhou G."/>
            <person name="Chen X."/>
            <person name="Zhang X."/>
            <person name="Shao Z."/>
            <person name="Zhang J."/>
            <person name="Zhang M."/>
        </authorList>
    </citation>
    <scope>NUCLEOTIDE SEQUENCE [LARGE SCALE GENOMIC DNA]</scope>
    <source>
        <strain evidence="1 2">XJK30-2</strain>
    </source>
</reference>